<dbReference type="RefSeq" id="XP_008459213.1">
    <property type="nucleotide sequence ID" value="XM_008460991.3"/>
</dbReference>
<dbReference type="Proteomes" id="UP001652600">
    <property type="component" value="Chromosome 11"/>
</dbReference>
<dbReference type="Pfam" id="PF07816">
    <property type="entry name" value="DUF1645"/>
    <property type="match status" value="1"/>
</dbReference>
<dbReference type="OrthoDB" id="667051at2759"/>
<dbReference type="PANTHER" id="PTHR33095:SF14">
    <property type="entry name" value="AR781"/>
    <property type="match status" value="1"/>
</dbReference>
<evidence type="ECO:0000256" key="1">
    <source>
        <dbReference type="SAM" id="MobiDB-lite"/>
    </source>
</evidence>
<dbReference type="AlphaFoldDB" id="A0A1S3CA74"/>
<evidence type="ECO:0000313" key="3">
    <source>
        <dbReference type="RefSeq" id="XP_008459213.1"/>
    </source>
</evidence>
<proteinExistence type="predicted"/>
<keyword evidence="2" id="KW-1185">Reference proteome</keyword>
<dbReference type="GeneID" id="103498403"/>
<name>A0A1S3CA74_CUCME</name>
<organism evidence="2 3">
    <name type="scientific">Cucumis melo</name>
    <name type="common">Muskmelon</name>
    <dbReference type="NCBI Taxonomy" id="3656"/>
    <lineage>
        <taxon>Eukaryota</taxon>
        <taxon>Viridiplantae</taxon>
        <taxon>Streptophyta</taxon>
        <taxon>Embryophyta</taxon>
        <taxon>Tracheophyta</taxon>
        <taxon>Spermatophyta</taxon>
        <taxon>Magnoliopsida</taxon>
        <taxon>eudicotyledons</taxon>
        <taxon>Gunneridae</taxon>
        <taxon>Pentapetalae</taxon>
        <taxon>rosids</taxon>
        <taxon>fabids</taxon>
        <taxon>Cucurbitales</taxon>
        <taxon>Cucurbitaceae</taxon>
        <taxon>Benincaseae</taxon>
        <taxon>Cucumis</taxon>
    </lineage>
</organism>
<dbReference type="InterPro" id="IPR012442">
    <property type="entry name" value="DUF1645_plant"/>
</dbReference>
<dbReference type="KEGG" id="cmo:103498403"/>
<dbReference type="eggNOG" id="ENOG502QUH5">
    <property type="taxonomic scope" value="Eukaryota"/>
</dbReference>
<feature type="compositionally biased region" description="Polar residues" evidence="1">
    <location>
        <begin position="127"/>
        <end position="136"/>
    </location>
</feature>
<gene>
    <name evidence="3" type="primary">LOC103498403</name>
</gene>
<reference evidence="3" key="1">
    <citation type="submission" date="2025-08" db="UniProtKB">
        <authorList>
            <consortium name="RefSeq"/>
        </authorList>
    </citation>
    <scope>IDENTIFICATION</scope>
    <source>
        <tissue evidence="3">Stem</tissue>
    </source>
</reference>
<dbReference type="InParanoid" id="A0A1S3CA74"/>
<feature type="region of interest" description="Disordered" evidence="1">
    <location>
        <begin position="125"/>
        <end position="154"/>
    </location>
</feature>
<accession>A0A1S3CA74</accession>
<sequence length="349" mass="38797">MEVVVVPVPPPGADIFNFGSPCSSHYLSAPSTPFSSLSAPTSPTSLGFNFFRLDNDVDVPIGSPSAVPFHWEEKPGIPKSPDNCASGDDHDFEFHCSRHSFFSKPSISADELFHAGKIKPLKPPPGFQSNMSSPRSPHNLRLSPRKSKSNIDTKNINDDPFEAALIKETHCHRINYELIDSNDNNEIIRGRTDKISYIHSNFSRKQTRSLSPFRLSSESALHGDGARKSKSSSFLSAISFSKTNRKWRLRDLLFRSASEGRATEKADKLRSTYVVMSEKLDDDVKISSFRSEDSGGPRMRYTAANRAVSEELKKKSFLPNKPGFLGRCLRFNRSGIQEISRGIGSLTRG</sequence>
<dbReference type="PANTHER" id="PTHR33095">
    <property type="entry name" value="OS07G0619500 PROTEIN"/>
    <property type="match status" value="1"/>
</dbReference>
<protein>
    <submittedName>
        <fullName evidence="3">Uncharacterized protein LOC103498403</fullName>
    </submittedName>
</protein>
<evidence type="ECO:0000313" key="2">
    <source>
        <dbReference type="Proteomes" id="UP001652600"/>
    </source>
</evidence>